<reference evidence="3" key="1">
    <citation type="journal article" date="2019" name="Int. J. Syst. Evol. Microbiol.">
        <title>The Global Catalogue of Microorganisms (GCM) 10K type strain sequencing project: providing services to taxonomists for standard genome sequencing and annotation.</title>
        <authorList>
            <consortium name="The Broad Institute Genomics Platform"/>
            <consortium name="The Broad Institute Genome Sequencing Center for Infectious Disease"/>
            <person name="Wu L."/>
            <person name="Ma J."/>
        </authorList>
    </citation>
    <scope>NUCLEOTIDE SEQUENCE [LARGE SCALE GENOMIC DNA]</scope>
    <source>
        <strain evidence="3">KCTC 12848</strain>
    </source>
</reference>
<dbReference type="RefSeq" id="WP_265721244.1">
    <property type="nucleotide sequence ID" value="NZ_JAPIVK010000009.1"/>
</dbReference>
<comment type="caution">
    <text evidence="2">The sequence shown here is derived from an EMBL/GenBank/DDBJ whole genome shotgun (WGS) entry which is preliminary data.</text>
</comment>
<dbReference type="Proteomes" id="UP001597425">
    <property type="component" value="Unassembled WGS sequence"/>
</dbReference>
<dbReference type="InterPro" id="IPR021330">
    <property type="entry name" value="DUF2939"/>
</dbReference>
<accession>A0ABW5EF13</accession>
<evidence type="ECO:0000313" key="2">
    <source>
        <dbReference type="EMBL" id="MFD2311175.1"/>
    </source>
</evidence>
<dbReference type="Pfam" id="PF11159">
    <property type="entry name" value="DUF2939"/>
    <property type="match status" value="1"/>
</dbReference>
<feature type="region of interest" description="Disordered" evidence="1">
    <location>
        <begin position="120"/>
        <end position="140"/>
    </location>
</feature>
<sequence length="192" mass="21664">MTKWFLRTLIPLVVLAGCYIAWPRYSIEMLENAARDEDLETLQDYVDFPALRDNLQSRLQRRVRESMADDLPAEWGDLFTAGTNLFMAPLLRQLVTPKGVAGLLRGGRDLRALERELYRQVPPPGGGPEAAPETGDHAPDSWQLQGWGLVGIDRASADYGDGGRHELRLMLERQGLRWRLVDIALLTETPQN</sequence>
<gene>
    <name evidence="2" type="ORF">ACFSKX_12180</name>
</gene>
<evidence type="ECO:0000256" key="1">
    <source>
        <dbReference type="SAM" id="MobiDB-lite"/>
    </source>
</evidence>
<dbReference type="PROSITE" id="PS51257">
    <property type="entry name" value="PROKAR_LIPOPROTEIN"/>
    <property type="match status" value="1"/>
</dbReference>
<evidence type="ECO:0000313" key="3">
    <source>
        <dbReference type="Proteomes" id="UP001597425"/>
    </source>
</evidence>
<protein>
    <submittedName>
        <fullName evidence="2">DUF2939 domain-containing protein</fullName>
    </submittedName>
</protein>
<proteinExistence type="predicted"/>
<name>A0ABW5EF13_9GAMM</name>
<keyword evidence="3" id="KW-1185">Reference proteome</keyword>
<dbReference type="EMBL" id="JBHUJD010000014">
    <property type="protein sequence ID" value="MFD2311175.1"/>
    <property type="molecule type" value="Genomic_DNA"/>
</dbReference>
<organism evidence="2 3">
    <name type="scientific">Microbulbifer halophilus</name>
    <dbReference type="NCBI Taxonomy" id="453963"/>
    <lineage>
        <taxon>Bacteria</taxon>
        <taxon>Pseudomonadati</taxon>
        <taxon>Pseudomonadota</taxon>
        <taxon>Gammaproteobacteria</taxon>
        <taxon>Cellvibrionales</taxon>
        <taxon>Microbulbiferaceae</taxon>
        <taxon>Microbulbifer</taxon>
    </lineage>
</organism>